<dbReference type="AlphaFoldDB" id="A0A0L8GMQ5"/>
<dbReference type="EMBL" id="KQ421193">
    <property type="protein sequence ID" value="KOF78182.1"/>
    <property type="molecule type" value="Genomic_DNA"/>
</dbReference>
<evidence type="ECO:0000313" key="1">
    <source>
        <dbReference type="EMBL" id="KOF78182.1"/>
    </source>
</evidence>
<gene>
    <name evidence="1" type="ORF">OCBIM_22031176mg</name>
</gene>
<reference evidence="1" key="1">
    <citation type="submission" date="2015-07" db="EMBL/GenBank/DDBJ databases">
        <title>MeaNS - Measles Nucleotide Surveillance Program.</title>
        <authorList>
            <person name="Tran T."/>
            <person name="Druce J."/>
        </authorList>
    </citation>
    <scope>NUCLEOTIDE SEQUENCE</scope>
    <source>
        <strain evidence="1">UCB-OBI-ISO-001</strain>
        <tissue evidence="1">Gonad</tissue>
    </source>
</reference>
<organism evidence="1">
    <name type="scientific">Octopus bimaculoides</name>
    <name type="common">California two-spotted octopus</name>
    <dbReference type="NCBI Taxonomy" id="37653"/>
    <lineage>
        <taxon>Eukaryota</taxon>
        <taxon>Metazoa</taxon>
        <taxon>Spiralia</taxon>
        <taxon>Lophotrochozoa</taxon>
        <taxon>Mollusca</taxon>
        <taxon>Cephalopoda</taxon>
        <taxon>Coleoidea</taxon>
        <taxon>Octopodiformes</taxon>
        <taxon>Octopoda</taxon>
        <taxon>Incirrata</taxon>
        <taxon>Octopodidae</taxon>
        <taxon>Octopus</taxon>
    </lineage>
</organism>
<feature type="non-terminal residue" evidence="1">
    <location>
        <position position="124"/>
    </location>
</feature>
<accession>A0A0L8GMQ5</accession>
<name>A0A0L8GMQ5_OCTBM</name>
<sequence>MLTTIHHIYTHTHTHTHTHTYTHARTLSFSRAHTYTTHISTHLCLQCSINTKYLNTDVDGWKQRPTRTHVHRATIVILIRLRISFLITYTCFWKNISIHVSPNICRVHTRNKRSSALQHVSHSS</sequence>
<proteinExistence type="predicted"/>
<protein>
    <submittedName>
        <fullName evidence="1">Uncharacterized protein</fullName>
    </submittedName>
</protein>